<organism evidence="5 6">
    <name type="scientific">candidate division TA06 bacterium</name>
    <dbReference type="NCBI Taxonomy" id="2250710"/>
    <lineage>
        <taxon>Bacteria</taxon>
        <taxon>Bacteria division TA06</taxon>
    </lineage>
</organism>
<sequence length="526" mass="61160">MNIILNNVKFYYSDPYVPVFDNMSLTIDTKWKAGLVGRNGAGKTTLLKLITGELMPVCGSIHVPVSIRRFPYQIGDESMKVKNIIMDSIAPFDKWERKMEELAKKGDKSSLEEYGNLLELYEQYDGYGIESRIEKELFMLYLDVSILNKKFCNLSGGEQTKIKILSLFLVEEEYPLIDEPTNHIDMQGRQLIAKYLAEKEGFLLVSHDRYFLDLCTDHIISINKSDIKINKGNYSQWKYNMDLEIEFEKRKDTNLKRKIKSLGRSTDRLKRWSFRIEKTKIGAGDKGAVGASAARMMKRAKNVERRIKRNIEEKSKLLKNKEKSRSLKLKTEFVTREILVSVSNLYIAYDQNVIIKDFSLILRRGDRIAITGRNGTGKTTLIKAILGYIKPQKGIIYKPSFVRFMSMRQVPKWNEKYLKDIIESRDVDLSQFRNVLASMGIKGDIFERPISTFSMGERKKVEMAFSFTEPASVYVWDEPLNYVDVFSREQIEEVILKYKPTMLFIEHDRYFIEKVATDVVDLDKYT</sequence>
<evidence type="ECO:0000313" key="5">
    <source>
        <dbReference type="EMBL" id="RKX64652.1"/>
    </source>
</evidence>
<gene>
    <name evidence="5" type="ORF">DRP44_07935</name>
</gene>
<dbReference type="FunFam" id="3.40.50.300:FF:000011">
    <property type="entry name" value="Putative ABC transporter ATP-binding component"/>
    <property type="match status" value="1"/>
</dbReference>
<name>A0A660S507_UNCT6</name>
<dbReference type="GO" id="GO:0016887">
    <property type="term" value="F:ATP hydrolysis activity"/>
    <property type="evidence" value="ECO:0007669"/>
    <property type="project" value="InterPro"/>
</dbReference>
<dbReference type="PANTHER" id="PTHR42855">
    <property type="entry name" value="ABC TRANSPORTER ATP-BINDING SUBUNIT"/>
    <property type="match status" value="1"/>
</dbReference>
<evidence type="ECO:0000256" key="3">
    <source>
        <dbReference type="SAM" id="Coils"/>
    </source>
</evidence>
<keyword evidence="2" id="KW-0067">ATP-binding</keyword>
<dbReference type="InterPro" id="IPR003439">
    <property type="entry name" value="ABC_transporter-like_ATP-bd"/>
</dbReference>
<accession>A0A660S507</accession>
<dbReference type="PROSITE" id="PS50893">
    <property type="entry name" value="ABC_TRANSPORTER_2"/>
    <property type="match status" value="2"/>
</dbReference>
<keyword evidence="3" id="KW-0175">Coiled coil</keyword>
<feature type="domain" description="ABC transporter" evidence="4">
    <location>
        <begin position="340"/>
        <end position="526"/>
    </location>
</feature>
<comment type="caution">
    <text evidence="5">The sequence shown here is derived from an EMBL/GenBank/DDBJ whole genome shotgun (WGS) entry which is preliminary data.</text>
</comment>
<dbReference type="InterPro" id="IPR051309">
    <property type="entry name" value="ABCF_ATPase"/>
</dbReference>
<dbReference type="Pfam" id="PF00005">
    <property type="entry name" value="ABC_tran"/>
    <property type="match status" value="2"/>
</dbReference>
<evidence type="ECO:0000256" key="1">
    <source>
        <dbReference type="ARBA" id="ARBA00022741"/>
    </source>
</evidence>
<dbReference type="SUPFAM" id="SSF52540">
    <property type="entry name" value="P-loop containing nucleoside triphosphate hydrolases"/>
    <property type="match status" value="2"/>
</dbReference>
<dbReference type="SMART" id="SM00382">
    <property type="entry name" value="AAA"/>
    <property type="match status" value="2"/>
</dbReference>
<dbReference type="NCBIfam" id="NF000355">
    <property type="entry name" value="ribo_prot_ABC_F"/>
    <property type="match status" value="1"/>
</dbReference>
<reference evidence="5 6" key="1">
    <citation type="submission" date="2018-06" db="EMBL/GenBank/DDBJ databases">
        <title>Extensive metabolic versatility and redundancy in microbially diverse, dynamic hydrothermal sediments.</title>
        <authorList>
            <person name="Dombrowski N."/>
            <person name="Teske A."/>
            <person name="Baker B.J."/>
        </authorList>
    </citation>
    <scope>NUCLEOTIDE SEQUENCE [LARGE SCALE GENOMIC DNA]</scope>
    <source>
        <strain evidence="5">B35_G9</strain>
    </source>
</reference>
<protein>
    <submittedName>
        <fullName evidence="5">Lsa family ABC-F type ribosomal protection protein</fullName>
    </submittedName>
</protein>
<dbReference type="InterPro" id="IPR027417">
    <property type="entry name" value="P-loop_NTPase"/>
</dbReference>
<feature type="coiled-coil region" evidence="3">
    <location>
        <begin position="293"/>
        <end position="320"/>
    </location>
</feature>
<feature type="domain" description="ABC transporter" evidence="4">
    <location>
        <begin position="3"/>
        <end position="249"/>
    </location>
</feature>
<dbReference type="EMBL" id="QNBC01000143">
    <property type="protein sequence ID" value="RKX64652.1"/>
    <property type="molecule type" value="Genomic_DNA"/>
</dbReference>
<evidence type="ECO:0000313" key="6">
    <source>
        <dbReference type="Proteomes" id="UP000282321"/>
    </source>
</evidence>
<proteinExistence type="predicted"/>
<dbReference type="GO" id="GO:0005524">
    <property type="term" value="F:ATP binding"/>
    <property type="evidence" value="ECO:0007669"/>
    <property type="project" value="UniProtKB-KW"/>
</dbReference>
<dbReference type="AlphaFoldDB" id="A0A660S507"/>
<keyword evidence="1" id="KW-0547">Nucleotide-binding</keyword>
<dbReference type="InterPro" id="IPR017871">
    <property type="entry name" value="ABC_transporter-like_CS"/>
</dbReference>
<dbReference type="CDD" id="cd03221">
    <property type="entry name" value="ABCF_EF-3"/>
    <property type="match status" value="2"/>
</dbReference>
<dbReference type="PANTHER" id="PTHR42855:SF2">
    <property type="entry name" value="DRUG RESISTANCE ABC TRANSPORTER,ATP-BINDING PROTEIN"/>
    <property type="match status" value="1"/>
</dbReference>
<dbReference type="InterPro" id="IPR003593">
    <property type="entry name" value="AAA+_ATPase"/>
</dbReference>
<evidence type="ECO:0000259" key="4">
    <source>
        <dbReference type="PROSITE" id="PS50893"/>
    </source>
</evidence>
<dbReference type="PROSITE" id="PS00211">
    <property type="entry name" value="ABC_TRANSPORTER_1"/>
    <property type="match status" value="1"/>
</dbReference>
<dbReference type="Proteomes" id="UP000282321">
    <property type="component" value="Unassembled WGS sequence"/>
</dbReference>
<evidence type="ECO:0000256" key="2">
    <source>
        <dbReference type="ARBA" id="ARBA00022840"/>
    </source>
</evidence>
<dbReference type="Gene3D" id="3.40.50.300">
    <property type="entry name" value="P-loop containing nucleotide triphosphate hydrolases"/>
    <property type="match status" value="2"/>
</dbReference>